<protein>
    <submittedName>
        <fullName evidence="1">DUF2922 domain-containing protein</fullName>
    </submittedName>
</protein>
<keyword evidence="2" id="KW-1185">Reference proteome</keyword>
<name>A0ABW0LE91_9BACI</name>
<gene>
    <name evidence="1" type="ORF">ACFPM4_02705</name>
</gene>
<sequence>MKVLELIFLTDLGKTTRITVDDPQEPIDTEAVKSAMQSIIESNVFIDSDGNSYSEIKGARLVERSVTEYEIL</sequence>
<dbReference type="InterPro" id="IPR021321">
    <property type="entry name" value="DUF2922"/>
</dbReference>
<dbReference type="Proteomes" id="UP001596147">
    <property type="component" value="Unassembled WGS sequence"/>
</dbReference>
<evidence type="ECO:0000313" key="2">
    <source>
        <dbReference type="Proteomes" id="UP001596147"/>
    </source>
</evidence>
<dbReference type="Pfam" id="PF11148">
    <property type="entry name" value="DUF2922"/>
    <property type="match status" value="1"/>
</dbReference>
<organism evidence="1 2">
    <name type="scientific">Lederbergia graminis</name>
    <dbReference type="NCBI Taxonomy" id="735518"/>
    <lineage>
        <taxon>Bacteria</taxon>
        <taxon>Bacillati</taxon>
        <taxon>Bacillota</taxon>
        <taxon>Bacilli</taxon>
        <taxon>Bacillales</taxon>
        <taxon>Bacillaceae</taxon>
        <taxon>Lederbergia</taxon>
    </lineage>
</organism>
<proteinExistence type="predicted"/>
<dbReference type="RefSeq" id="WP_382347444.1">
    <property type="nucleotide sequence ID" value="NZ_JBHSMC010000001.1"/>
</dbReference>
<accession>A0ABW0LE91</accession>
<comment type="caution">
    <text evidence="1">The sequence shown here is derived from an EMBL/GenBank/DDBJ whole genome shotgun (WGS) entry which is preliminary data.</text>
</comment>
<dbReference type="EMBL" id="JBHSMC010000001">
    <property type="protein sequence ID" value="MFC5463661.1"/>
    <property type="molecule type" value="Genomic_DNA"/>
</dbReference>
<evidence type="ECO:0000313" key="1">
    <source>
        <dbReference type="EMBL" id="MFC5463661.1"/>
    </source>
</evidence>
<reference evidence="2" key="1">
    <citation type="journal article" date="2019" name="Int. J. Syst. Evol. Microbiol.">
        <title>The Global Catalogue of Microorganisms (GCM) 10K type strain sequencing project: providing services to taxonomists for standard genome sequencing and annotation.</title>
        <authorList>
            <consortium name="The Broad Institute Genomics Platform"/>
            <consortium name="The Broad Institute Genome Sequencing Center for Infectious Disease"/>
            <person name="Wu L."/>
            <person name="Ma J."/>
        </authorList>
    </citation>
    <scope>NUCLEOTIDE SEQUENCE [LARGE SCALE GENOMIC DNA]</scope>
    <source>
        <strain evidence="2">CGMCC 1.12237</strain>
    </source>
</reference>